<organism evidence="2 3">
    <name type="scientific">Durio zibethinus</name>
    <name type="common">Durian</name>
    <dbReference type="NCBI Taxonomy" id="66656"/>
    <lineage>
        <taxon>Eukaryota</taxon>
        <taxon>Viridiplantae</taxon>
        <taxon>Streptophyta</taxon>
        <taxon>Embryophyta</taxon>
        <taxon>Tracheophyta</taxon>
        <taxon>Spermatophyta</taxon>
        <taxon>Magnoliopsida</taxon>
        <taxon>eudicotyledons</taxon>
        <taxon>Gunneridae</taxon>
        <taxon>Pentapetalae</taxon>
        <taxon>rosids</taxon>
        <taxon>malvids</taxon>
        <taxon>Malvales</taxon>
        <taxon>Malvaceae</taxon>
        <taxon>Helicteroideae</taxon>
        <taxon>Durio</taxon>
    </lineage>
</organism>
<dbReference type="SUPFAM" id="SSF49503">
    <property type="entry name" value="Cupredoxins"/>
    <property type="match status" value="1"/>
</dbReference>
<dbReference type="PANTHER" id="PTHR11709">
    <property type="entry name" value="MULTI-COPPER OXIDASE"/>
    <property type="match status" value="1"/>
</dbReference>
<accession>A0A6P6BAL8</accession>
<sequence>MGLVTVSIRQILLISCPFDRISNLCQITENFKNPSIRWKKVAAGFSCFFFSSPIMEVFLKRGLKGVLQDIMTLSGALSFIKCILLGINFDSAFRIKNSLSPGNVTSLLCPIEAGQSFKYRLYLAINPPARHTLLACLHHISLLRATVHGLLIIYPKQVVGYPFEPSVEEHVIESIGFETSMTLKDVKDSGGDPPGSNAYILNGVHAINVTKGKKYLLRIINATLNMENFFGVANHAMTVVEMDGEYTKPFDTSFLMLTSP</sequence>
<protein>
    <submittedName>
        <fullName evidence="3">Laccase-6-like</fullName>
    </submittedName>
</protein>
<evidence type="ECO:0000313" key="2">
    <source>
        <dbReference type="Proteomes" id="UP000515121"/>
    </source>
</evidence>
<dbReference type="Gene3D" id="2.60.40.420">
    <property type="entry name" value="Cupredoxins - blue copper proteins"/>
    <property type="match status" value="1"/>
</dbReference>
<gene>
    <name evidence="3" type="primary">LOC111316466</name>
</gene>
<dbReference type="InterPro" id="IPR045087">
    <property type="entry name" value="Cu-oxidase_fam"/>
</dbReference>
<evidence type="ECO:0000259" key="1">
    <source>
        <dbReference type="Pfam" id="PF00394"/>
    </source>
</evidence>
<feature type="domain" description="Plastocyanin-like" evidence="1">
    <location>
        <begin position="188"/>
        <end position="257"/>
    </location>
</feature>
<proteinExistence type="predicted"/>
<reference evidence="3" key="1">
    <citation type="submission" date="2025-08" db="UniProtKB">
        <authorList>
            <consortium name="RefSeq"/>
        </authorList>
    </citation>
    <scope>IDENTIFICATION</scope>
    <source>
        <tissue evidence="3">Fruit stalk</tissue>
    </source>
</reference>
<keyword evidence="2" id="KW-1185">Reference proteome</keyword>
<dbReference type="KEGG" id="dzi:111316466"/>
<dbReference type="RefSeq" id="XP_022774143.1">
    <property type="nucleotide sequence ID" value="XM_022918408.1"/>
</dbReference>
<dbReference type="Proteomes" id="UP000515121">
    <property type="component" value="Unplaced"/>
</dbReference>
<dbReference type="Pfam" id="PF00394">
    <property type="entry name" value="Cu-oxidase"/>
    <property type="match status" value="1"/>
</dbReference>
<dbReference type="AlphaFoldDB" id="A0A6P6BAL8"/>
<dbReference type="InterPro" id="IPR001117">
    <property type="entry name" value="Cu-oxidase_2nd"/>
</dbReference>
<dbReference type="InterPro" id="IPR008972">
    <property type="entry name" value="Cupredoxin"/>
</dbReference>
<dbReference type="OrthoDB" id="2121828at2759"/>
<evidence type="ECO:0000313" key="3">
    <source>
        <dbReference type="RefSeq" id="XP_022774143.1"/>
    </source>
</evidence>
<dbReference type="PANTHER" id="PTHR11709:SF481">
    <property type="entry name" value="LACCASE"/>
    <property type="match status" value="1"/>
</dbReference>
<dbReference type="GeneID" id="111316466"/>
<name>A0A6P6BAL8_DURZI</name>
<dbReference type="GO" id="GO:0016491">
    <property type="term" value="F:oxidoreductase activity"/>
    <property type="evidence" value="ECO:0007669"/>
    <property type="project" value="TreeGrafter"/>
</dbReference>